<keyword evidence="3 8" id="KW-0812">Transmembrane</keyword>
<organism evidence="12 13">
    <name type="scientific">Arcticibacter pallidicorallinus</name>
    <dbReference type="NCBI Taxonomy" id="1259464"/>
    <lineage>
        <taxon>Bacteria</taxon>
        <taxon>Pseudomonadati</taxon>
        <taxon>Bacteroidota</taxon>
        <taxon>Sphingobacteriia</taxon>
        <taxon>Sphingobacteriales</taxon>
        <taxon>Sphingobacteriaceae</taxon>
        <taxon>Arcticibacter</taxon>
    </lineage>
</organism>
<dbReference type="InterPro" id="IPR027417">
    <property type="entry name" value="P-loop_NTPase"/>
</dbReference>
<dbReference type="GO" id="GO:0005524">
    <property type="term" value="F:ATP binding"/>
    <property type="evidence" value="ECO:0007669"/>
    <property type="project" value="UniProtKB-KW"/>
</dbReference>
<evidence type="ECO:0000256" key="8">
    <source>
        <dbReference type="SAM" id="Phobius"/>
    </source>
</evidence>
<dbReference type="Pfam" id="PF13807">
    <property type="entry name" value="GNVR"/>
    <property type="match status" value="1"/>
</dbReference>
<dbReference type="GO" id="GO:0004713">
    <property type="term" value="F:protein tyrosine kinase activity"/>
    <property type="evidence" value="ECO:0007669"/>
    <property type="project" value="TreeGrafter"/>
</dbReference>
<evidence type="ECO:0000313" key="12">
    <source>
        <dbReference type="EMBL" id="PRY55318.1"/>
    </source>
</evidence>
<dbReference type="CDD" id="cd05387">
    <property type="entry name" value="BY-kinase"/>
    <property type="match status" value="1"/>
</dbReference>
<dbReference type="EMBL" id="PVTH01000001">
    <property type="protein sequence ID" value="PRY55318.1"/>
    <property type="molecule type" value="Genomic_DNA"/>
</dbReference>
<evidence type="ECO:0000259" key="9">
    <source>
        <dbReference type="Pfam" id="PF01656"/>
    </source>
</evidence>
<dbReference type="PANTHER" id="PTHR32309">
    <property type="entry name" value="TYROSINE-PROTEIN KINASE"/>
    <property type="match status" value="1"/>
</dbReference>
<dbReference type="Pfam" id="PF01656">
    <property type="entry name" value="CbiA"/>
    <property type="match status" value="1"/>
</dbReference>
<proteinExistence type="predicted"/>
<keyword evidence="2" id="KW-1003">Cell membrane</keyword>
<evidence type="ECO:0000256" key="6">
    <source>
        <dbReference type="ARBA" id="ARBA00022989"/>
    </source>
</evidence>
<evidence type="ECO:0000256" key="7">
    <source>
        <dbReference type="ARBA" id="ARBA00023136"/>
    </source>
</evidence>
<dbReference type="InterPro" id="IPR032807">
    <property type="entry name" value="GNVR"/>
</dbReference>
<keyword evidence="4" id="KW-0547">Nucleotide-binding</keyword>
<dbReference type="PANTHER" id="PTHR32309:SF13">
    <property type="entry name" value="FERRIC ENTEROBACTIN TRANSPORT PROTEIN FEPE"/>
    <property type="match status" value="1"/>
</dbReference>
<dbReference type="Gene3D" id="3.40.50.300">
    <property type="entry name" value="P-loop containing nucleotide triphosphate hydrolases"/>
    <property type="match status" value="1"/>
</dbReference>
<dbReference type="Pfam" id="PF02706">
    <property type="entry name" value="Wzz"/>
    <property type="match status" value="1"/>
</dbReference>
<dbReference type="InterPro" id="IPR005702">
    <property type="entry name" value="Wzc-like_C"/>
</dbReference>
<gene>
    <name evidence="12" type="ORF">B0I27_101287</name>
</gene>
<reference evidence="12 13" key="1">
    <citation type="submission" date="2018-03" db="EMBL/GenBank/DDBJ databases">
        <title>Genomic Encyclopedia of Type Strains, Phase III (KMG-III): the genomes of soil and plant-associated and newly described type strains.</title>
        <authorList>
            <person name="Whitman W."/>
        </authorList>
    </citation>
    <scope>NUCLEOTIDE SEQUENCE [LARGE SCALE GENOMIC DNA]</scope>
    <source>
        <strain evidence="12 13">CGMCC 1.9313</strain>
    </source>
</reference>
<evidence type="ECO:0000256" key="3">
    <source>
        <dbReference type="ARBA" id="ARBA00022692"/>
    </source>
</evidence>
<evidence type="ECO:0000313" key="13">
    <source>
        <dbReference type="Proteomes" id="UP000238034"/>
    </source>
</evidence>
<keyword evidence="13" id="KW-1185">Reference proteome</keyword>
<feature type="transmembrane region" description="Helical" evidence="8">
    <location>
        <begin position="51"/>
        <end position="72"/>
    </location>
</feature>
<keyword evidence="5" id="KW-0067">ATP-binding</keyword>
<feature type="domain" description="Polysaccharide chain length determinant N-terminal" evidence="10">
    <location>
        <begin position="43"/>
        <end position="132"/>
    </location>
</feature>
<dbReference type="NCBIfam" id="TIGR01007">
    <property type="entry name" value="eps_fam"/>
    <property type="match status" value="1"/>
</dbReference>
<dbReference type="SUPFAM" id="SSF52540">
    <property type="entry name" value="P-loop containing nucleoside triphosphate hydrolases"/>
    <property type="match status" value="1"/>
</dbReference>
<dbReference type="InterPro" id="IPR050445">
    <property type="entry name" value="Bact_polysacc_biosynth/exp"/>
</dbReference>
<keyword evidence="7 8" id="KW-0472">Membrane</keyword>
<protein>
    <submittedName>
        <fullName evidence="12">Capsular exopolysaccharide synthesis family protein</fullName>
    </submittedName>
</protein>
<dbReference type="GO" id="GO:0005886">
    <property type="term" value="C:plasma membrane"/>
    <property type="evidence" value="ECO:0007669"/>
    <property type="project" value="UniProtKB-SubCell"/>
</dbReference>
<comment type="subcellular location">
    <subcellularLocation>
        <location evidence="1">Cell membrane</location>
        <topology evidence="1">Multi-pass membrane protein</topology>
    </subcellularLocation>
</comment>
<accession>A0A2T0UBR8</accession>
<evidence type="ECO:0000256" key="1">
    <source>
        <dbReference type="ARBA" id="ARBA00004651"/>
    </source>
</evidence>
<evidence type="ECO:0000256" key="4">
    <source>
        <dbReference type="ARBA" id="ARBA00022741"/>
    </source>
</evidence>
<evidence type="ECO:0000256" key="5">
    <source>
        <dbReference type="ARBA" id="ARBA00022840"/>
    </source>
</evidence>
<comment type="caution">
    <text evidence="12">The sequence shown here is derived from an EMBL/GenBank/DDBJ whole genome shotgun (WGS) entry which is preliminary data.</text>
</comment>
<keyword evidence="6 8" id="KW-1133">Transmembrane helix</keyword>
<evidence type="ECO:0000256" key="2">
    <source>
        <dbReference type="ARBA" id="ARBA00022475"/>
    </source>
</evidence>
<dbReference type="InterPro" id="IPR003856">
    <property type="entry name" value="LPS_length_determ_N"/>
</dbReference>
<evidence type="ECO:0000259" key="11">
    <source>
        <dbReference type="Pfam" id="PF13807"/>
    </source>
</evidence>
<name>A0A2T0UBR8_9SPHI</name>
<dbReference type="InterPro" id="IPR002586">
    <property type="entry name" value="CobQ/CobB/MinD/ParA_Nub-bd_dom"/>
</dbReference>
<dbReference type="Proteomes" id="UP000238034">
    <property type="component" value="Unassembled WGS sequence"/>
</dbReference>
<feature type="domain" description="CobQ/CobB/MinD/ParA nucleotide binding" evidence="9">
    <location>
        <begin position="602"/>
        <end position="743"/>
    </location>
</feature>
<feature type="domain" description="Tyrosine-protein kinase G-rich" evidence="11">
    <location>
        <begin position="456"/>
        <end position="533"/>
    </location>
</feature>
<sequence>MSAHNPAYLPYDHLLKSFAPMNTENIPYAPFVDYVRDSKPANVRNMVDKLFFHWPLFVVSLLVCACLAFAYLKLKAPGYTVKARLLIKDEEKGTGTEPVLQELNMFKSSTLVENELELLKSRSIMYNVVRKLGLYVDYQEHGPVRKQSAYVTSPLKVKLLTPPRIISEPRKFEVTILDEKSFTLKDGDIEQTLPFNTRLRNNFGPWEVGTTATLADYIGKTVTVIINNPNDVTDNYLENVTAELVNKDATVVELAVKETVPERGQDLLNNLIKEYSNAALDDKNKIRKSTLDFIDTRLASLTGELTSAEKDVEGFKSSKGIMDISSESNFYLENVKNNDMKLNEVNVQLEVVNGIERFINSSNADNAPATAGITDPGLIALVNQLITLKLQRTQLMESTPEGSPVFESIDRQIDATRQSLRSNIRGIKSSLISARNQLQNFNSKFESSIRQLPGQERQVVTMKRQQGVKEELYIYLLQKREEAAVSYATTIAESRMVDEAYFGRPDSPVRVIVLGVAGLMGLLLPMGIIFGRDLVNNRVESAGEIQSNSQVPVLGELAYQQSKSPLIMQENARSMVAEQFRSLRTNLYYLTEHIDRGRVTLLTSGMSGEGKSFVTSNLASALAASGKRTIILELDMRNPMIFKYFNISPGPGISNYLSGEVGKDAIIQASSIQENLYVAGAGTMPTFPSELLEKPRMKELIHWLSMNFDEVLIDTPPIQLVTDAMILSRWSDVNLYIIRHHYTYKSHLKYINQLHAEKKMKNLNIVFNGVDITRSGYEYHHGYNYYAKQDNKQGYVSPGGSPFKDFLKRF</sequence>
<dbReference type="AlphaFoldDB" id="A0A2T0UBR8"/>
<evidence type="ECO:0000259" key="10">
    <source>
        <dbReference type="Pfam" id="PF02706"/>
    </source>
</evidence>